<evidence type="ECO:0000313" key="4">
    <source>
        <dbReference type="Proteomes" id="UP000188929"/>
    </source>
</evidence>
<dbReference type="EMBL" id="MOMC01000057">
    <property type="protein sequence ID" value="ONH25771.1"/>
    <property type="molecule type" value="Genomic_DNA"/>
</dbReference>
<dbReference type="GO" id="GO:0004222">
    <property type="term" value="F:metalloendopeptidase activity"/>
    <property type="evidence" value="ECO:0007669"/>
    <property type="project" value="InterPro"/>
</dbReference>
<dbReference type="OrthoDB" id="3669864at2"/>
<dbReference type="Pfam" id="PF01400">
    <property type="entry name" value="Astacin"/>
    <property type="match status" value="1"/>
</dbReference>
<name>A0A1V2I4L3_9ACTN</name>
<feature type="domain" description="Peptidase metallopeptidase" evidence="2">
    <location>
        <begin position="75"/>
        <end position="216"/>
    </location>
</feature>
<evidence type="ECO:0000259" key="2">
    <source>
        <dbReference type="SMART" id="SM00235"/>
    </source>
</evidence>
<dbReference type="InterPro" id="IPR001506">
    <property type="entry name" value="Peptidase_M12A"/>
</dbReference>
<dbReference type="Gene3D" id="3.40.390.10">
    <property type="entry name" value="Collagenase (Catalytic Domain)"/>
    <property type="match status" value="1"/>
</dbReference>
<keyword evidence="4" id="KW-1185">Reference proteome</keyword>
<dbReference type="GO" id="GO:0006508">
    <property type="term" value="P:proteolysis"/>
    <property type="evidence" value="ECO:0007669"/>
    <property type="project" value="InterPro"/>
</dbReference>
<dbReference type="GO" id="GO:0008270">
    <property type="term" value="F:zinc ion binding"/>
    <property type="evidence" value="ECO:0007669"/>
    <property type="project" value="InterPro"/>
</dbReference>
<dbReference type="AlphaFoldDB" id="A0A1V2I4L3"/>
<dbReference type="SMART" id="SM00235">
    <property type="entry name" value="ZnMc"/>
    <property type="match status" value="1"/>
</dbReference>
<feature type="compositionally biased region" description="Basic and acidic residues" evidence="1">
    <location>
        <begin position="1"/>
        <end position="10"/>
    </location>
</feature>
<dbReference type="InterPro" id="IPR024079">
    <property type="entry name" value="MetalloPept_cat_dom_sf"/>
</dbReference>
<protein>
    <submittedName>
        <fullName evidence="3">Peptidase M12</fullName>
    </submittedName>
</protein>
<gene>
    <name evidence="3" type="ORF">BL253_26730</name>
</gene>
<reference evidence="4" key="1">
    <citation type="submission" date="2016-10" db="EMBL/GenBank/DDBJ databases">
        <title>Frankia sp. NRRL B-16386 Genome sequencing.</title>
        <authorList>
            <person name="Ghodhbane-Gtari F."/>
            <person name="Swanson E."/>
            <person name="Gueddou A."/>
            <person name="Hezbri K."/>
            <person name="Ktari K."/>
            <person name="Nouioui I."/>
            <person name="Morris K."/>
            <person name="Simpson S."/>
            <person name="Abebe-Akele F."/>
            <person name="Thomas K."/>
            <person name="Gtari M."/>
            <person name="Tisa L.S."/>
        </authorList>
    </citation>
    <scope>NUCLEOTIDE SEQUENCE [LARGE SCALE GENOMIC DNA]</scope>
    <source>
        <strain evidence="4">NRRL B-16386</strain>
    </source>
</reference>
<dbReference type="InterPro" id="IPR006026">
    <property type="entry name" value="Peptidase_Metallo"/>
</dbReference>
<feature type="region of interest" description="Disordered" evidence="1">
    <location>
        <begin position="1"/>
        <end position="29"/>
    </location>
</feature>
<dbReference type="Proteomes" id="UP000188929">
    <property type="component" value="Unassembled WGS sequence"/>
</dbReference>
<dbReference type="STRING" id="1834516.BL253_26730"/>
<evidence type="ECO:0000313" key="3">
    <source>
        <dbReference type="EMBL" id="ONH25771.1"/>
    </source>
</evidence>
<organism evidence="3 4">
    <name type="scientific">Pseudofrankia asymbiotica</name>
    <dbReference type="NCBI Taxonomy" id="1834516"/>
    <lineage>
        <taxon>Bacteria</taxon>
        <taxon>Bacillati</taxon>
        <taxon>Actinomycetota</taxon>
        <taxon>Actinomycetes</taxon>
        <taxon>Frankiales</taxon>
        <taxon>Frankiaceae</taxon>
        <taxon>Pseudofrankia</taxon>
    </lineage>
</organism>
<proteinExistence type="predicted"/>
<accession>A0A1V2I4L3</accession>
<dbReference type="RefSeq" id="WP_076820135.1">
    <property type="nucleotide sequence ID" value="NZ_MOMC01000057.1"/>
</dbReference>
<evidence type="ECO:0000256" key="1">
    <source>
        <dbReference type="SAM" id="MobiDB-lite"/>
    </source>
</evidence>
<dbReference type="SUPFAM" id="SSF55486">
    <property type="entry name" value="Metalloproteases ('zincins'), catalytic domain"/>
    <property type="match status" value="1"/>
</dbReference>
<sequence length="292" mass="32465">MAGPREEMQRNHYSGNGHEGSGSSGPQSCEIKLLPDRLHEEAASFATRVNPVNAPLMVPMAGGLSIEPQAITLMTSKYWGPTQRRLTVSFTESPPEDLRARIISHLNAWSKTTSVSFVETDKAGDVRISLGPGGYYSFLGTDIKLVPPNRQTMNLEGFHMGMPESEFRRVVRHEAGHTLGFAHEHMRKELVNRIDREKAYMYFRETQGWDRETVDQQVLTPLDAAAIMGTPADQDSVMCYQLPGKITLDGLPIRGGVDINKSDFAFAGKVYPKTQAVLEHEWPPSEDVLLPT</sequence>
<comment type="caution">
    <text evidence="3">The sequence shown here is derived from an EMBL/GenBank/DDBJ whole genome shotgun (WGS) entry which is preliminary data.</text>
</comment>